<proteinExistence type="inferred from homology"/>
<evidence type="ECO:0000256" key="4">
    <source>
        <dbReference type="ARBA" id="ARBA00022723"/>
    </source>
</evidence>
<dbReference type="GO" id="GO:0061750">
    <property type="term" value="F:acid sphingomyelin phosphodiesterase activity"/>
    <property type="evidence" value="ECO:0007669"/>
    <property type="project" value="TreeGrafter"/>
</dbReference>
<evidence type="ECO:0000256" key="3">
    <source>
        <dbReference type="ARBA" id="ARBA00022525"/>
    </source>
</evidence>
<gene>
    <name evidence="18" type="ORF">PPYR_06989</name>
</gene>
<sequence length="565" mass="65077">MGRFISYILLHLLIVCADTEGSVTNGEKTGSKPTIYETVDSVVSCSVCQMLVGMVHAAAKSNLPLFLAELQFVAICKFVQNSEVCKGIFDTFIPHVLPAFKQVQIGPEEICSMLIEECPQITIPSHEWTVKLPNVSKSLPQKRHTFQKSSKPIKVLQINDIHLDLEYAVGSVSNCGEPHCCRNFSTESIFATKIPAGRWGDYRCDIPLETLEYFLESIAKQHPDIAYIMWLGDIVPRDIWRQTKLRQIVPHRRGISVLKRIFPNMLILPTIGNHDTAPDGCYPPPWVSDPKFSISWLSKKLVKFWMDWIPSSQKRNVLHGAYYSIHPRPGLRVLSLNTNYCHCRNWWLYINSIDPAEQLEWLVNELHKAEISGERVHIIGHMPPGDKDCLRVWSRNYYDIVTRYENIITAQFFGHTHTDGFQVFYDSKNHSRPVNVAYIGSSVTPSDNVNPSYRIYYFDGGDSGSSWKVMDYETWTLDLDKANRNPQHSPEVFKLYSAKEAYGLENLDPTEWSNLIYRMQEDPELFEKFYRNHFTDSPMRETYDARDKMRLLCELKSAKSRVGYL</sequence>
<evidence type="ECO:0000256" key="15">
    <source>
        <dbReference type="SAM" id="SignalP"/>
    </source>
</evidence>
<dbReference type="EC" id="3.1.4.12" evidence="12"/>
<organism evidence="17">
    <name type="scientific">Photinus pyralis</name>
    <name type="common">Common eastern firefly</name>
    <name type="synonym">Lampyris pyralis</name>
    <dbReference type="NCBI Taxonomy" id="7054"/>
    <lineage>
        <taxon>Eukaryota</taxon>
        <taxon>Metazoa</taxon>
        <taxon>Ecdysozoa</taxon>
        <taxon>Arthropoda</taxon>
        <taxon>Hexapoda</taxon>
        <taxon>Insecta</taxon>
        <taxon>Pterygota</taxon>
        <taxon>Neoptera</taxon>
        <taxon>Endopterygota</taxon>
        <taxon>Coleoptera</taxon>
        <taxon>Polyphaga</taxon>
        <taxon>Elateriformia</taxon>
        <taxon>Elateroidea</taxon>
        <taxon>Lampyridae</taxon>
        <taxon>Lampyrinae</taxon>
        <taxon>Photinus</taxon>
    </lineage>
</organism>
<evidence type="ECO:0000313" key="17">
    <source>
        <dbReference type="EMBL" id="JAV88981.1"/>
    </source>
</evidence>
<comment type="subcellular location">
    <subcellularLocation>
        <location evidence="1">Secreted</location>
    </subcellularLocation>
</comment>
<dbReference type="GO" id="GO:0016798">
    <property type="term" value="F:hydrolase activity, acting on glycosyl bonds"/>
    <property type="evidence" value="ECO:0007669"/>
    <property type="project" value="UniProtKB-KW"/>
</dbReference>
<dbReference type="PROSITE" id="PS50015">
    <property type="entry name" value="SAP_B"/>
    <property type="match status" value="1"/>
</dbReference>
<reference evidence="18" key="3">
    <citation type="submission" date="2019-08" db="EMBL/GenBank/DDBJ databases">
        <authorList>
            <consortium name="Photinus pyralis genome working group"/>
            <person name="Fallon T.R."/>
            <person name="Sander Lower S.E."/>
            <person name="Weng J.-K."/>
        </authorList>
    </citation>
    <scope>NUCLEOTIDE SEQUENCE</scope>
    <source>
        <strain evidence="18">1611_PpyrPB1</strain>
        <tissue evidence="18">Whole body</tissue>
    </source>
</reference>
<dbReference type="CDD" id="cd00842">
    <property type="entry name" value="MPP_ASMase"/>
    <property type="match status" value="1"/>
</dbReference>
<evidence type="ECO:0000256" key="5">
    <source>
        <dbReference type="ARBA" id="ARBA00022729"/>
    </source>
</evidence>
<evidence type="ECO:0000256" key="10">
    <source>
        <dbReference type="ARBA" id="ARBA00023295"/>
    </source>
</evidence>
<feature type="binding site" evidence="13">
    <location>
        <position position="233"/>
    </location>
    <ligand>
        <name>Zn(2+)</name>
        <dbReference type="ChEBI" id="CHEBI:29105"/>
        <label>1</label>
    </ligand>
</feature>
<evidence type="ECO:0000256" key="9">
    <source>
        <dbReference type="ARBA" id="ARBA00023180"/>
    </source>
</evidence>
<dbReference type="Gene3D" id="3.60.21.10">
    <property type="match status" value="1"/>
</dbReference>
<dbReference type="Proteomes" id="UP000327044">
    <property type="component" value="Unassembled WGS sequence"/>
</dbReference>
<evidence type="ECO:0000256" key="6">
    <source>
        <dbReference type="ARBA" id="ARBA00022801"/>
    </source>
</evidence>
<comment type="function">
    <text evidence="12">Converts sphingomyelin to ceramide.</text>
</comment>
<dbReference type="AlphaFoldDB" id="A0A1Y1MTQ1"/>
<evidence type="ECO:0000256" key="1">
    <source>
        <dbReference type="ARBA" id="ARBA00004613"/>
    </source>
</evidence>
<dbReference type="EMBL" id="VVIM01000005">
    <property type="protein sequence ID" value="KAB0799109.1"/>
    <property type="molecule type" value="Genomic_DNA"/>
</dbReference>
<dbReference type="PANTHER" id="PTHR10340:SF34">
    <property type="entry name" value="SPHINGOMYELIN PHOSPHODIESTERASE"/>
    <property type="match status" value="1"/>
</dbReference>
<keyword evidence="10 12" id="KW-0326">Glycosidase</keyword>
<feature type="disulfide bond" evidence="14">
    <location>
        <begin position="175"/>
        <end position="180"/>
    </location>
</feature>
<accession>A0A1Y1MTQ1</accession>
<dbReference type="GO" id="GO:0006685">
    <property type="term" value="P:sphingomyelin catabolic process"/>
    <property type="evidence" value="ECO:0007669"/>
    <property type="project" value="UniProtKB-UniRule"/>
</dbReference>
<dbReference type="GO" id="GO:0046872">
    <property type="term" value="F:metal ion binding"/>
    <property type="evidence" value="ECO:0007669"/>
    <property type="project" value="UniProtKB-KW"/>
</dbReference>
<dbReference type="InterPro" id="IPR011001">
    <property type="entry name" value="Saposin-like"/>
</dbReference>
<dbReference type="GO" id="GO:0046513">
    <property type="term" value="P:ceramide biosynthetic process"/>
    <property type="evidence" value="ECO:0007669"/>
    <property type="project" value="TreeGrafter"/>
</dbReference>
<dbReference type="InterPro" id="IPR041805">
    <property type="entry name" value="ASMase/PPN1_MPP"/>
</dbReference>
<keyword evidence="4 13" id="KW-0479">Metal-binding</keyword>
<keyword evidence="7 13" id="KW-0862">Zinc</keyword>
<dbReference type="PIRSF" id="PIRSF000948">
    <property type="entry name" value="Sphingomy_PDE"/>
    <property type="match status" value="1"/>
</dbReference>
<evidence type="ECO:0000256" key="13">
    <source>
        <dbReference type="PIRSR" id="PIRSR000948-1"/>
    </source>
</evidence>
<feature type="binding site" evidence="13">
    <location>
        <position position="160"/>
    </location>
    <ligand>
        <name>Zn(2+)</name>
        <dbReference type="ChEBI" id="CHEBI:29105"/>
        <label>1</label>
    </ligand>
</feature>
<evidence type="ECO:0000256" key="2">
    <source>
        <dbReference type="ARBA" id="ARBA00008234"/>
    </source>
</evidence>
<dbReference type="GO" id="GO:0016020">
    <property type="term" value="C:membrane"/>
    <property type="evidence" value="ECO:0007669"/>
    <property type="project" value="GOC"/>
</dbReference>
<name>A0A1Y1MTQ1_PHOPY</name>
<dbReference type="GO" id="GO:0005615">
    <property type="term" value="C:extracellular space"/>
    <property type="evidence" value="ECO:0007669"/>
    <property type="project" value="TreeGrafter"/>
</dbReference>
<comment type="catalytic activity">
    <reaction evidence="11">
        <text>a sphingomyelin + H2O = phosphocholine + an N-acylsphing-4-enine + H(+)</text>
        <dbReference type="Rhea" id="RHEA:19253"/>
        <dbReference type="ChEBI" id="CHEBI:15377"/>
        <dbReference type="ChEBI" id="CHEBI:15378"/>
        <dbReference type="ChEBI" id="CHEBI:17636"/>
        <dbReference type="ChEBI" id="CHEBI:52639"/>
        <dbReference type="ChEBI" id="CHEBI:295975"/>
        <dbReference type="EC" id="3.1.4.12"/>
    </reaction>
    <physiologicalReaction direction="left-to-right" evidence="11">
        <dbReference type="Rhea" id="RHEA:19254"/>
    </physiologicalReaction>
</comment>
<dbReference type="InterPro" id="IPR004843">
    <property type="entry name" value="Calcineurin-like_PHP"/>
</dbReference>
<feature type="domain" description="Saposin B-type" evidence="16">
    <location>
        <begin position="41"/>
        <end position="122"/>
    </location>
</feature>
<evidence type="ECO:0000256" key="11">
    <source>
        <dbReference type="ARBA" id="ARBA00047268"/>
    </source>
</evidence>
<feature type="binding site" evidence="13">
    <location>
        <position position="233"/>
    </location>
    <ligand>
        <name>Zn(2+)</name>
        <dbReference type="ChEBI" id="CHEBI:29105"/>
        <label>2</label>
    </ligand>
</feature>
<feature type="disulfide bond" evidence="14">
    <location>
        <begin position="45"/>
        <end position="118"/>
    </location>
</feature>
<dbReference type="OrthoDB" id="282973at2759"/>
<evidence type="ECO:0000259" key="16">
    <source>
        <dbReference type="PROSITE" id="PS50015"/>
    </source>
</evidence>
<feature type="binding site" evidence="13">
    <location>
        <position position="417"/>
    </location>
    <ligand>
        <name>Zn(2+)</name>
        <dbReference type="ChEBI" id="CHEBI:29105"/>
        <label>1</label>
    </ligand>
</feature>
<dbReference type="InterPro" id="IPR011160">
    <property type="entry name" value="Sphingomy_PDE"/>
</dbReference>
<dbReference type="InParanoid" id="A0A1Y1MTQ1"/>
<feature type="binding site" evidence="13">
    <location>
        <position position="273"/>
    </location>
    <ligand>
        <name>Zn(2+)</name>
        <dbReference type="ChEBI" id="CHEBI:29105"/>
        <label>2</label>
    </ligand>
</feature>
<feature type="binding site" evidence="13">
    <location>
        <position position="415"/>
    </location>
    <ligand>
        <name>Zn(2+)</name>
        <dbReference type="ChEBI" id="CHEBI:29105"/>
        <label>2</label>
    </ligand>
</feature>
<dbReference type="InterPro" id="IPR008139">
    <property type="entry name" value="SaposinB_dom"/>
</dbReference>
<keyword evidence="8 14" id="KW-1015">Disulfide bond</keyword>
<evidence type="ECO:0000313" key="18">
    <source>
        <dbReference type="EMBL" id="KAB0799109.1"/>
    </source>
</evidence>
<feature type="signal peptide" evidence="15">
    <location>
        <begin position="1"/>
        <end position="21"/>
    </location>
</feature>
<feature type="disulfide bond" evidence="14">
    <location>
        <begin position="341"/>
        <end position="389"/>
    </location>
</feature>
<dbReference type="SUPFAM" id="SSF56300">
    <property type="entry name" value="Metallo-dependent phosphatases"/>
    <property type="match status" value="1"/>
</dbReference>
<evidence type="ECO:0000256" key="8">
    <source>
        <dbReference type="ARBA" id="ARBA00023157"/>
    </source>
</evidence>
<evidence type="ECO:0000256" key="7">
    <source>
        <dbReference type="ARBA" id="ARBA00022833"/>
    </source>
</evidence>
<keyword evidence="6 12" id="KW-0378">Hydrolase</keyword>
<keyword evidence="9" id="KW-0325">Glycoprotein</keyword>
<dbReference type="SUPFAM" id="SSF47862">
    <property type="entry name" value="Saposin"/>
    <property type="match status" value="1"/>
</dbReference>
<comment type="cofactor">
    <cofactor evidence="13">
        <name>Zn(2+)</name>
        <dbReference type="ChEBI" id="CHEBI:29105"/>
    </cofactor>
    <text evidence="13">Binds 2 Zn(2+) ions per subunit.</text>
</comment>
<feature type="disulfide bond" evidence="14">
    <location>
        <begin position="48"/>
        <end position="111"/>
    </location>
</feature>
<protein>
    <recommendedName>
        <fullName evidence="12">Sphingomyelin phosphodiesterase</fullName>
        <ecNumber evidence="12">3.1.4.12</ecNumber>
    </recommendedName>
</protein>
<evidence type="ECO:0000313" key="19">
    <source>
        <dbReference type="Proteomes" id="UP000327044"/>
    </source>
</evidence>
<feature type="binding site" evidence="13">
    <location>
        <position position="162"/>
    </location>
    <ligand>
        <name>Zn(2+)</name>
        <dbReference type="ChEBI" id="CHEBI:29105"/>
        <label>1</label>
    </ligand>
</feature>
<dbReference type="GO" id="GO:0005764">
    <property type="term" value="C:lysosome"/>
    <property type="evidence" value="ECO:0007669"/>
    <property type="project" value="TreeGrafter"/>
</dbReference>
<comment type="similarity">
    <text evidence="2 12">Belongs to the acid sphingomyelinase family.</text>
</comment>
<reference evidence="17" key="1">
    <citation type="journal article" date="2016" name="Sci. Rep.">
        <title>Molecular characterization of firefly nuptial gifts: a multi-omics approach sheds light on postcopulatory sexual selection.</title>
        <authorList>
            <person name="Al-Wathiqui N."/>
            <person name="Fallon T.R."/>
            <person name="South A."/>
            <person name="Weng J.K."/>
            <person name="Lewis S.M."/>
        </authorList>
    </citation>
    <scope>NUCLEOTIDE SEQUENCE</scope>
</reference>
<keyword evidence="5 15" id="KW-0732">Signal</keyword>
<feature type="chain" id="PRO_5033289818" description="Sphingomyelin phosphodiesterase" evidence="15">
    <location>
        <begin position="22"/>
        <end position="565"/>
    </location>
</feature>
<evidence type="ECO:0000256" key="14">
    <source>
        <dbReference type="PIRSR" id="PIRSR000948-2"/>
    </source>
</evidence>
<keyword evidence="19" id="KW-1185">Reference proteome</keyword>
<feature type="disulfide bond" evidence="14">
    <location>
        <begin position="76"/>
        <end position="85"/>
    </location>
</feature>
<dbReference type="InterPro" id="IPR029052">
    <property type="entry name" value="Metallo-depent_PP-like"/>
</dbReference>
<keyword evidence="3" id="KW-0964">Secreted</keyword>
<dbReference type="PANTHER" id="PTHR10340">
    <property type="entry name" value="SPHINGOMYELIN PHOSPHODIESTERASE"/>
    <property type="match status" value="1"/>
</dbReference>
<evidence type="ECO:0000256" key="12">
    <source>
        <dbReference type="PIRNR" id="PIRNR000948"/>
    </source>
</evidence>
<feature type="disulfide bond" evidence="14">
    <location>
        <begin position="181"/>
        <end position="204"/>
    </location>
</feature>
<feature type="binding site" evidence="13">
    <location>
        <position position="381"/>
    </location>
    <ligand>
        <name>Zn(2+)</name>
        <dbReference type="ChEBI" id="CHEBI:29105"/>
        <label>2</label>
    </ligand>
</feature>
<reference evidence="18 19" key="2">
    <citation type="journal article" date="2018" name="Elife">
        <title>Firefly genomes illuminate parallel origins of bioluminescence in beetles.</title>
        <authorList>
            <person name="Fallon T.R."/>
            <person name="Lower S.E."/>
            <person name="Chang C.H."/>
            <person name="Bessho-Uehara M."/>
            <person name="Martin G.J."/>
            <person name="Bewick A.J."/>
            <person name="Behringer M."/>
            <person name="Debat H.J."/>
            <person name="Wong I."/>
            <person name="Day J.C."/>
            <person name="Suvorov A."/>
            <person name="Silva C.J."/>
            <person name="Stanger-Hall K.F."/>
            <person name="Hall D.W."/>
            <person name="Schmitz R.J."/>
            <person name="Nelson D.R."/>
            <person name="Lewis S.M."/>
            <person name="Shigenobu S."/>
            <person name="Bybee S.M."/>
            <person name="Larracuente A.M."/>
            <person name="Oba Y."/>
            <person name="Weng J.K."/>
        </authorList>
    </citation>
    <scope>NUCLEOTIDE SEQUENCE [LARGE SCALE GENOMIC DNA]</scope>
    <source>
        <strain evidence="18">1611_PpyrPB1</strain>
        <tissue evidence="18">Whole body</tissue>
    </source>
</reference>
<dbReference type="Pfam" id="PF00149">
    <property type="entry name" value="Metallophos"/>
    <property type="match status" value="1"/>
</dbReference>
<dbReference type="EMBL" id="GEZM01021489">
    <property type="protein sequence ID" value="JAV88981.1"/>
    <property type="molecule type" value="Transcribed_RNA"/>
</dbReference>